<dbReference type="KEGG" id="fcy:FRACYDRAFT_270909"/>
<name>A0A1E7EYW9_9STRA</name>
<evidence type="ECO:0000313" key="2">
    <source>
        <dbReference type="EMBL" id="OEU11024.1"/>
    </source>
</evidence>
<proteinExistence type="predicted"/>
<feature type="region of interest" description="Disordered" evidence="1">
    <location>
        <begin position="32"/>
        <end position="62"/>
    </location>
</feature>
<protein>
    <submittedName>
        <fullName evidence="2">Uncharacterized protein</fullName>
    </submittedName>
</protein>
<dbReference type="AlphaFoldDB" id="A0A1E7EYW9"/>
<dbReference type="EMBL" id="KV784369">
    <property type="protein sequence ID" value="OEU11024.1"/>
    <property type="molecule type" value="Genomic_DNA"/>
</dbReference>
<dbReference type="InParanoid" id="A0A1E7EYW9"/>
<evidence type="ECO:0000313" key="3">
    <source>
        <dbReference type="Proteomes" id="UP000095751"/>
    </source>
</evidence>
<dbReference type="Proteomes" id="UP000095751">
    <property type="component" value="Unassembled WGS sequence"/>
</dbReference>
<organism evidence="2 3">
    <name type="scientific">Fragilariopsis cylindrus CCMP1102</name>
    <dbReference type="NCBI Taxonomy" id="635003"/>
    <lineage>
        <taxon>Eukaryota</taxon>
        <taxon>Sar</taxon>
        <taxon>Stramenopiles</taxon>
        <taxon>Ochrophyta</taxon>
        <taxon>Bacillariophyta</taxon>
        <taxon>Bacillariophyceae</taxon>
        <taxon>Bacillariophycidae</taxon>
        <taxon>Bacillariales</taxon>
        <taxon>Bacillariaceae</taxon>
        <taxon>Fragilariopsis</taxon>
    </lineage>
</organism>
<reference evidence="2 3" key="1">
    <citation type="submission" date="2016-09" db="EMBL/GenBank/DDBJ databases">
        <title>Extensive genetic diversity and differential bi-allelic expression allows diatom success in the polar Southern Ocean.</title>
        <authorList>
            <consortium name="DOE Joint Genome Institute"/>
            <person name="Mock T."/>
            <person name="Otillar R.P."/>
            <person name="Strauss J."/>
            <person name="Dupont C."/>
            <person name="Frickenhaus S."/>
            <person name="Maumus F."/>
            <person name="Mcmullan M."/>
            <person name="Sanges R."/>
            <person name="Schmutz J."/>
            <person name="Toseland A."/>
            <person name="Valas R."/>
            <person name="Veluchamy A."/>
            <person name="Ward B.J."/>
            <person name="Allen A."/>
            <person name="Barry K."/>
            <person name="Falciatore A."/>
            <person name="Ferrante M."/>
            <person name="Fortunato A.E."/>
            <person name="Gloeckner G."/>
            <person name="Gruber A."/>
            <person name="Hipkin R."/>
            <person name="Janech M."/>
            <person name="Kroth P."/>
            <person name="Leese F."/>
            <person name="Lindquist E."/>
            <person name="Lyon B.R."/>
            <person name="Martin J."/>
            <person name="Mayer C."/>
            <person name="Parker M."/>
            <person name="Quesneville H."/>
            <person name="Raymond J."/>
            <person name="Uhlig C."/>
            <person name="Valentin K.U."/>
            <person name="Worden A.Z."/>
            <person name="Armbrust E.V."/>
            <person name="Bowler C."/>
            <person name="Green B."/>
            <person name="Moulton V."/>
            <person name="Van Oosterhout C."/>
            <person name="Grigoriev I."/>
        </authorList>
    </citation>
    <scope>NUCLEOTIDE SEQUENCE [LARGE SCALE GENOMIC DNA]</scope>
    <source>
        <strain evidence="2 3">CCMP1102</strain>
    </source>
</reference>
<accession>A0A1E7EYW9</accession>
<keyword evidence="3" id="KW-1185">Reference proteome</keyword>
<sequence>MGWDYDSEQGENIDLQLHEDCKFHPGVQGYYGGYYHPQSSSNSNNNNFRSNSQRRTRKYNNTFSCSRRSHLDRKRLLLEVAGCTTEELEDRTNTYQEQQQQLHKLQKQQYLATDI</sequence>
<evidence type="ECO:0000256" key="1">
    <source>
        <dbReference type="SAM" id="MobiDB-lite"/>
    </source>
</evidence>
<gene>
    <name evidence="2" type="ORF">FRACYDRAFT_270909</name>
</gene>
<feature type="compositionally biased region" description="Low complexity" evidence="1">
    <location>
        <begin position="39"/>
        <end position="51"/>
    </location>
</feature>